<dbReference type="InterPro" id="IPR045667">
    <property type="entry name" value="ORC3_N"/>
</dbReference>
<evidence type="ECO:0000256" key="1">
    <source>
        <dbReference type="ARBA" id="ARBA00004123"/>
    </source>
</evidence>
<keyword evidence="3" id="KW-0235">DNA replication</keyword>
<dbReference type="InterPro" id="IPR040855">
    <property type="entry name" value="ORC_WH_C"/>
</dbReference>
<dbReference type="Pfam" id="PF18137">
    <property type="entry name" value="WHD_ORC"/>
    <property type="match status" value="1"/>
</dbReference>
<keyword evidence="5" id="KW-0539">Nucleus</keyword>
<feature type="region of interest" description="Disordered" evidence="7">
    <location>
        <begin position="1"/>
        <end position="38"/>
    </location>
</feature>
<evidence type="ECO:0000256" key="7">
    <source>
        <dbReference type="SAM" id="MobiDB-lite"/>
    </source>
</evidence>
<comment type="similarity">
    <text evidence="2">Belongs to the ORC3 family.</text>
</comment>
<dbReference type="PANTHER" id="PTHR12748:SF0">
    <property type="entry name" value="ORIGIN RECOGNITION COMPLEX SUBUNIT 3"/>
    <property type="match status" value="1"/>
</dbReference>
<comment type="subcellular location">
    <subcellularLocation>
        <location evidence="1">Nucleus</location>
    </subcellularLocation>
</comment>
<accession>A0A4V1IXV8</accession>
<evidence type="ECO:0000256" key="4">
    <source>
        <dbReference type="ARBA" id="ARBA00023125"/>
    </source>
</evidence>
<evidence type="ECO:0000313" key="11">
    <source>
        <dbReference type="Proteomes" id="UP000267251"/>
    </source>
</evidence>
<dbReference type="CDD" id="cd20704">
    <property type="entry name" value="Orc3"/>
    <property type="match status" value="1"/>
</dbReference>
<proteinExistence type="inferred from homology"/>
<organism evidence="10 11">
    <name type="scientific">Piptocephalis cylindrospora</name>
    <dbReference type="NCBI Taxonomy" id="1907219"/>
    <lineage>
        <taxon>Eukaryota</taxon>
        <taxon>Fungi</taxon>
        <taxon>Fungi incertae sedis</taxon>
        <taxon>Zoopagomycota</taxon>
        <taxon>Zoopagomycotina</taxon>
        <taxon>Zoopagomycetes</taxon>
        <taxon>Zoopagales</taxon>
        <taxon>Piptocephalidaceae</taxon>
        <taxon>Piptocephalis</taxon>
    </lineage>
</organism>
<dbReference type="GO" id="GO:0031261">
    <property type="term" value="C:DNA replication preinitiation complex"/>
    <property type="evidence" value="ECO:0007669"/>
    <property type="project" value="TreeGrafter"/>
</dbReference>
<protein>
    <submittedName>
        <fullName evidence="10">Origin recognition complex subunit 3 N-terminus-domain-containing protein</fullName>
    </submittedName>
</protein>
<sequence length="773" mass="87089">MPREARSSDKDACLSVHWPGKGGKGQKGKSRGQPSLEGRAMYRGFRRLLDEEEPVYLLERRRRLLETMWKRMEGRMLQVVEEQDKESIEQVVRFVRSTHPPSKKTEMDNQSIKEIWHPSPSSQLPLGLIHTGVNTPDHARRFSTITSALNQDNRAKVVTIYPRDGAHLRTILQRIVEGFTDPGREVQGGENFATSAGGPHKIPEEEDGDEEEDATYTLFSPTDQTTRKMSRLAPYDLRTLQAWYHSPARHPHTRHLVIVLREFEGFPSGVLEDLVMILSEYASRLPLVLLAAAATSFSALSRALSRAALGLLRVAWLQLESSAKGIFDAFIASDRSVRTFAQSFKLAMMDFYYANPLSILTDPEMASDGNRIITLLGEAHEEWIRSLGSFQAHVDGLVKTGLAEDLNRARQLVQGEGMELKNAIQEWMEAHRNKQCFYSLGMSIAIQLMGVLEKEDLHSPTKSSKDTLRETKGETFLGGGAWEECRASCLHAHYLNGTLLTKEDSSGGPRRGREGILDRILSRVRELPSTALSTFLDAVLDSLRSSNTLPGLWGESVVRIMDGMDRCKGKIDALHDDLRNLEIESSEAIDNPSSLPKKRGRKRKAEANVEIHVANGTRVLHSLEMESSRDTKGSRRDKSLEFPEGTPLEVKTYSLLVAEVRTSLEEFFSLAFTSYRDLPLHEVAYHENPSLITKSFHPHPRLAIQTALGRPWHYLSYDGTHSETVLDHTLPDTSILYRLHLECGAYINLQDWCEAFHAIARRDGEKHTEEELA</sequence>
<dbReference type="GO" id="GO:0006270">
    <property type="term" value="P:DNA replication initiation"/>
    <property type="evidence" value="ECO:0007669"/>
    <property type="project" value="TreeGrafter"/>
</dbReference>
<evidence type="ECO:0000256" key="3">
    <source>
        <dbReference type="ARBA" id="ARBA00022705"/>
    </source>
</evidence>
<gene>
    <name evidence="10" type="ORF">BJ684DRAFT_21045</name>
</gene>
<dbReference type="EMBL" id="KZ988342">
    <property type="protein sequence ID" value="RKP12409.1"/>
    <property type="molecule type" value="Genomic_DNA"/>
</dbReference>
<reference evidence="11" key="1">
    <citation type="journal article" date="2018" name="Nat. Microbiol.">
        <title>Leveraging single-cell genomics to expand the fungal tree of life.</title>
        <authorList>
            <person name="Ahrendt S.R."/>
            <person name="Quandt C.A."/>
            <person name="Ciobanu D."/>
            <person name="Clum A."/>
            <person name="Salamov A."/>
            <person name="Andreopoulos B."/>
            <person name="Cheng J.F."/>
            <person name="Woyke T."/>
            <person name="Pelin A."/>
            <person name="Henrissat B."/>
            <person name="Reynolds N.K."/>
            <person name="Benny G.L."/>
            <person name="Smith M.E."/>
            <person name="James T.Y."/>
            <person name="Grigoriev I.V."/>
        </authorList>
    </citation>
    <scope>NUCLEOTIDE SEQUENCE [LARGE SCALE GENOMIC DNA]</scope>
</reference>
<dbReference type="PANTHER" id="PTHR12748">
    <property type="entry name" value="ORIGIN RECOGNITION COMPLEX SUBUNIT 3"/>
    <property type="match status" value="1"/>
</dbReference>
<keyword evidence="4" id="KW-0238">DNA-binding</keyword>
<dbReference type="GO" id="GO:0005664">
    <property type="term" value="C:nuclear origin of replication recognition complex"/>
    <property type="evidence" value="ECO:0007669"/>
    <property type="project" value="InterPro"/>
</dbReference>
<feature type="compositionally biased region" description="Basic and acidic residues" evidence="7">
    <location>
        <begin position="1"/>
        <end position="12"/>
    </location>
</feature>
<dbReference type="AlphaFoldDB" id="A0A4V1IXV8"/>
<keyword evidence="11" id="KW-1185">Reference proteome</keyword>
<keyword evidence="6" id="KW-0175">Coiled coil</keyword>
<dbReference type="OrthoDB" id="10265211at2759"/>
<evidence type="ECO:0000256" key="2">
    <source>
        <dbReference type="ARBA" id="ARBA00010977"/>
    </source>
</evidence>
<dbReference type="Proteomes" id="UP000267251">
    <property type="component" value="Unassembled WGS sequence"/>
</dbReference>
<dbReference type="GO" id="GO:0003688">
    <property type="term" value="F:DNA replication origin binding"/>
    <property type="evidence" value="ECO:0007669"/>
    <property type="project" value="TreeGrafter"/>
</dbReference>
<feature type="domain" description="Origin recognition complex subunit 3 winged helix C-terminal" evidence="9">
    <location>
        <begin position="701"/>
        <end position="770"/>
    </location>
</feature>
<evidence type="ECO:0000256" key="6">
    <source>
        <dbReference type="SAM" id="Coils"/>
    </source>
</evidence>
<dbReference type="InterPro" id="IPR020795">
    <property type="entry name" value="ORC3"/>
</dbReference>
<evidence type="ECO:0000256" key="5">
    <source>
        <dbReference type="ARBA" id="ARBA00023242"/>
    </source>
</evidence>
<evidence type="ECO:0000259" key="8">
    <source>
        <dbReference type="Pfam" id="PF07034"/>
    </source>
</evidence>
<dbReference type="Pfam" id="PF07034">
    <property type="entry name" value="ORC3_N"/>
    <property type="match status" value="1"/>
</dbReference>
<feature type="domain" description="Origin recognition complex subunit 3 N-terminal" evidence="8">
    <location>
        <begin position="34"/>
        <end position="324"/>
    </location>
</feature>
<evidence type="ECO:0000259" key="9">
    <source>
        <dbReference type="Pfam" id="PF18137"/>
    </source>
</evidence>
<dbReference type="GO" id="GO:0005656">
    <property type="term" value="C:nuclear pre-replicative complex"/>
    <property type="evidence" value="ECO:0007669"/>
    <property type="project" value="TreeGrafter"/>
</dbReference>
<name>A0A4V1IXV8_9FUNG</name>
<feature type="region of interest" description="Disordered" evidence="7">
    <location>
        <begin position="182"/>
        <end position="211"/>
    </location>
</feature>
<feature type="coiled-coil region" evidence="6">
    <location>
        <begin position="564"/>
        <end position="591"/>
    </location>
</feature>
<evidence type="ECO:0000313" key="10">
    <source>
        <dbReference type="EMBL" id="RKP12409.1"/>
    </source>
</evidence>